<sequence>MKVYLNIFDGNIPKQINLNISETKKNNKKIILQLLQLPPLHQQQQQL</sequence>
<dbReference type="AlphaFoldDB" id="A0A6V7XL21"/>
<evidence type="ECO:0000313" key="2">
    <source>
        <dbReference type="Proteomes" id="UP000580250"/>
    </source>
</evidence>
<gene>
    <name evidence="1" type="ORF">MENT_LOCUS53464</name>
</gene>
<reference evidence="1 2" key="1">
    <citation type="submission" date="2020-08" db="EMBL/GenBank/DDBJ databases">
        <authorList>
            <person name="Koutsovoulos G."/>
            <person name="Danchin GJ E."/>
        </authorList>
    </citation>
    <scope>NUCLEOTIDE SEQUENCE [LARGE SCALE GENOMIC DNA]</scope>
</reference>
<evidence type="ECO:0000313" key="1">
    <source>
        <dbReference type="EMBL" id="CAD2200026.1"/>
    </source>
</evidence>
<proteinExistence type="predicted"/>
<dbReference type="Proteomes" id="UP000580250">
    <property type="component" value="Unassembled WGS sequence"/>
</dbReference>
<comment type="caution">
    <text evidence="1">The sequence shown here is derived from an EMBL/GenBank/DDBJ whole genome shotgun (WGS) entry which is preliminary data.</text>
</comment>
<dbReference type="EMBL" id="CAJEWN010001785">
    <property type="protein sequence ID" value="CAD2200026.1"/>
    <property type="molecule type" value="Genomic_DNA"/>
</dbReference>
<name>A0A6V7XL21_MELEN</name>
<organism evidence="1 2">
    <name type="scientific">Meloidogyne enterolobii</name>
    <name type="common">Root-knot nematode worm</name>
    <name type="synonym">Meloidogyne mayaguensis</name>
    <dbReference type="NCBI Taxonomy" id="390850"/>
    <lineage>
        <taxon>Eukaryota</taxon>
        <taxon>Metazoa</taxon>
        <taxon>Ecdysozoa</taxon>
        <taxon>Nematoda</taxon>
        <taxon>Chromadorea</taxon>
        <taxon>Rhabditida</taxon>
        <taxon>Tylenchina</taxon>
        <taxon>Tylenchomorpha</taxon>
        <taxon>Tylenchoidea</taxon>
        <taxon>Meloidogynidae</taxon>
        <taxon>Meloidogyninae</taxon>
        <taxon>Meloidogyne</taxon>
    </lineage>
</organism>
<accession>A0A6V7XL21</accession>
<protein>
    <submittedName>
        <fullName evidence="1">Uncharacterized protein</fullName>
    </submittedName>
</protein>